<dbReference type="InterPro" id="IPR000073">
    <property type="entry name" value="AB_hydrolase_1"/>
</dbReference>
<dbReference type="PANTHER" id="PTHR43689:SF8">
    <property type="entry name" value="ALPHA_BETA-HYDROLASES SUPERFAMILY PROTEIN"/>
    <property type="match status" value="1"/>
</dbReference>
<dbReference type="Pfam" id="PF12697">
    <property type="entry name" value="Abhydrolase_6"/>
    <property type="match status" value="1"/>
</dbReference>
<dbReference type="Gene3D" id="3.40.50.1820">
    <property type="entry name" value="alpha/beta hydrolase"/>
    <property type="match status" value="1"/>
</dbReference>
<accession>A0A7S0HTZ8</accession>
<dbReference type="InterPro" id="IPR029058">
    <property type="entry name" value="AB_hydrolase_fold"/>
</dbReference>
<proteinExistence type="predicted"/>
<evidence type="ECO:0000259" key="1">
    <source>
        <dbReference type="Pfam" id="PF12697"/>
    </source>
</evidence>
<dbReference type="AlphaFoldDB" id="A0A7S0HTZ8"/>
<dbReference type="EMBL" id="HBEP01025361">
    <property type="protein sequence ID" value="CAD8497447.1"/>
    <property type="molecule type" value="Transcribed_RNA"/>
</dbReference>
<dbReference type="PRINTS" id="PR00111">
    <property type="entry name" value="ABHYDROLASE"/>
</dbReference>
<gene>
    <name evidence="2" type="ORF">PANT1444_LOCUS14426</name>
</gene>
<sequence>MRGLAPSPLLTPLREQPARAVQPRMALEPSLLLSMELLGTEVNNGVVGVGAIVALAAFAWSLRTSFAGGAAIILLLLGGDPEERVASGANDNEMLKNIATAITPSAWKKSYQGVGEGEDQPPKVLLDLPAWQGDEARELEEPEAVLNIQSMRLEPFEVAGVGPVETCFMSLKPDNPDPDAPPLLLIHGFDSSLLEFRYIAPALVEAGLRVESMEWWTGGFTAREPFLKAIEETGAKPWDLIREHQYAFYKKQLGGEKAVVLGASLGGAVALDFAATHPECVEALILMDAGGESYAQPDPFLTSLAADAVTNLFQWRATNGLLPYPHVWSKEDSWRQALRAYLKSGGYQERVNPELIKTVTSPALVLWGEEDDVLPVEDAYKYEKDLPNCMGVTLIPDAQHAPALENPTFVSEAIIKFTKEKAWQKKAVAA</sequence>
<dbReference type="PANTHER" id="PTHR43689">
    <property type="entry name" value="HYDROLASE"/>
    <property type="match status" value="1"/>
</dbReference>
<feature type="domain" description="AB hydrolase-1" evidence="1">
    <location>
        <begin position="183"/>
        <end position="412"/>
    </location>
</feature>
<evidence type="ECO:0000313" key="2">
    <source>
        <dbReference type="EMBL" id="CAD8497447.1"/>
    </source>
</evidence>
<dbReference type="SUPFAM" id="SSF53474">
    <property type="entry name" value="alpha/beta-Hydrolases"/>
    <property type="match status" value="1"/>
</dbReference>
<organism evidence="2">
    <name type="scientific">Phaeocystis antarctica</name>
    <dbReference type="NCBI Taxonomy" id="33657"/>
    <lineage>
        <taxon>Eukaryota</taxon>
        <taxon>Haptista</taxon>
        <taxon>Haptophyta</taxon>
        <taxon>Prymnesiophyceae</taxon>
        <taxon>Phaeocystales</taxon>
        <taxon>Phaeocystaceae</taxon>
        <taxon>Phaeocystis</taxon>
    </lineage>
</organism>
<name>A0A7S0HTZ8_9EUKA</name>
<reference evidence="2" key="1">
    <citation type="submission" date="2021-01" db="EMBL/GenBank/DDBJ databases">
        <authorList>
            <person name="Corre E."/>
            <person name="Pelletier E."/>
            <person name="Niang G."/>
            <person name="Scheremetjew M."/>
            <person name="Finn R."/>
            <person name="Kale V."/>
            <person name="Holt S."/>
            <person name="Cochrane G."/>
            <person name="Meng A."/>
            <person name="Brown T."/>
            <person name="Cohen L."/>
        </authorList>
    </citation>
    <scope>NUCLEOTIDE SEQUENCE</scope>
    <source>
        <strain evidence="2">CCMP1374</strain>
    </source>
</reference>
<protein>
    <recommendedName>
        <fullName evidence="1">AB hydrolase-1 domain-containing protein</fullName>
    </recommendedName>
</protein>